<reference evidence="2 3" key="1">
    <citation type="journal article" date="2017" name="Int. J. Syst. Evol. Microbiol.">
        <title>Solibacillus kalamii sp. nov., isolated from a high-efficiency particulate arrestance filter system used in the International Space Station.</title>
        <authorList>
            <person name="Checinska Sielaff A."/>
            <person name="Kumar R.M."/>
            <person name="Pal D."/>
            <person name="Mayilraj S."/>
            <person name="Venkateswaran K."/>
        </authorList>
    </citation>
    <scope>NUCLEOTIDE SEQUENCE [LARGE SCALE GENOMIC DNA]</scope>
    <source>
        <strain evidence="2 3">ISSFR-015</strain>
    </source>
</reference>
<dbReference type="InterPro" id="IPR000182">
    <property type="entry name" value="GNAT_dom"/>
</dbReference>
<dbReference type="Gene3D" id="3.40.630.30">
    <property type="match status" value="1"/>
</dbReference>
<evidence type="ECO:0000313" key="2">
    <source>
        <dbReference type="EMBL" id="OUZ38782.1"/>
    </source>
</evidence>
<dbReference type="InterPro" id="IPR016181">
    <property type="entry name" value="Acyl_CoA_acyltransferase"/>
</dbReference>
<organism evidence="2 3">
    <name type="scientific">Solibacillus kalamii</name>
    <dbReference type="NCBI Taxonomy" id="1748298"/>
    <lineage>
        <taxon>Bacteria</taxon>
        <taxon>Bacillati</taxon>
        <taxon>Bacillota</taxon>
        <taxon>Bacilli</taxon>
        <taxon>Bacillales</taxon>
        <taxon>Caryophanaceae</taxon>
        <taxon>Solibacillus</taxon>
    </lineage>
</organism>
<dbReference type="EMBL" id="NHNT01000007">
    <property type="protein sequence ID" value="OUZ38782.1"/>
    <property type="molecule type" value="Genomic_DNA"/>
</dbReference>
<dbReference type="SUPFAM" id="SSF55729">
    <property type="entry name" value="Acyl-CoA N-acyltransferases (Nat)"/>
    <property type="match status" value="1"/>
</dbReference>
<evidence type="ECO:0000259" key="1">
    <source>
        <dbReference type="PROSITE" id="PS51186"/>
    </source>
</evidence>
<gene>
    <name evidence="2" type="ORF">CBM15_11790</name>
</gene>
<feature type="domain" description="N-acetyltransferase" evidence="1">
    <location>
        <begin position="131"/>
        <end position="267"/>
    </location>
</feature>
<dbReference type="Proteomes" id="UP000196594">
    <property type="component" value="Unassembled WGS sequence"/>
</dbReference>
<name>A0ABX3ZGE7_9BACL</name>
<comment type="caution">
    <text evidence="2">The sequence shown here is derived from an EMBL/GenBank/DDBJ whole genome shotgun (WGS) entry which is preliminary data.</text>
</comment>
<dbReference type="RefSeq" id="WP_087617666.1">
    <property type="nucleotide sequence ID" value="NZ_JAFBEY010000005.1"/>
</dbReference>
<dbReference type="PROSITE" id="PS51186">
    <property type="entry name" value="GNAT"/>
    <property type="match status" value="1"/>
</dbReference>
<accession>A0ABX3ZGE7</accession>
<dbReference type="InterPro" id="IPR027365">
    <property type="entry name" value="GNAT_acetyltra_YdfB-like"/>
</dbReference>
<sequence>MIRKLTNDDLNITMALVEKKPAENLFIIGDIEAYGMESDIQDLWGQFEGDQLIAILLRYDQNYIPYSEGNYDVEGFAKIINENQGRIEISGLQHLVAPLKKWIDRGIRRDSDTYYAKCTKLTVPISDLNFSDVSYLKPDNYLENIEMLKSIPEFSTGTFSIEGRERAEKFKTGRTYFIRDEHEVMVSSASTTAENSQSAMIVGVGTRPGYGKKGYATHCMLKLCRDLLAEGKSICLFYDNPAAGRIYKRIGFEDIGFWSMVRYEERN</sequence>
<evidence type="ECO:0000313" key="3">
    <source>
        <dbReference type="Proteomes" id="UP000196594"/>
    </source>
</evidence>
<protein>
    <submittedName>
        <fullName evidence="2">GNAT family N-acetyltransferase</fullName>
    </submittedName>
</protein>
<dbReference type="Pfam" id="PF12746">
    <property type="entry name" value="GNAT_acetyltran"/>
    <property type="match status" value="1"/>
</dbReference>
<proteinExistence type="predicted"/>
<keyword evidence="3" id="KW-1185">Reference proteome</keyword>